<gene>
    <name evidence="1" type="ORF">DKB62_06895</name>
</gene>
<evidence type="ECO:0000313" key="2">
    <source>
        <dbReference type="Proteomes" id="UP000254337"/>
    </source>
</evidence>
<dbReference type="InterPro" id="IPR011032">
    <property type="entry name" value="GroES-like_sf"/>
</dbReference>
<dbReference type="KEGG" id="meg:DKB62_06895"/>
<dbReference type="SUPFAM" id="SSF50129">
    <property type="entry name" value="GroES-like"/>
    <property type="match status" value="1"/>
</dbReference>
<dbReference type="RefSeq" id="WP_107196013.1">
    <property type="nucleotide sequence ID" value="NZ_PSNP01000018.1"/>
</dbReference>
<dbReference type="EMBL" id="CP029462">
    <property type="protein sequence ID" value="AXL21306.1"/>
    <property type="molecule type" value="Genomic_DNA"/>
</dbReference>
<keyword evidence="2" id="KW-1185">Reference proteome</keyword>
<accession>A0A346AZL3</accession>
<organism evidence="1 2">
    <name type="scientific">Megasphaera stantonii</name>
    <dbReference type="NCBI Taxonomy" id="2144175"/>
    <lineage>
        <taxon>Bacteria</taxon>
        <taxon>Bacillati</taxon>
        <taxon>Bacillota</taxon>
        <taxon>Negativicutes</taxon>
        <taxon>Veillonellales</taxon>
        <taxon>Veillonellaceae</taxon>
        <taxon>Megasphaera</taxon>
    </lineage>
</organism>
<dbReference type="Proteomes" id="UP000254337">
    <property type="component" value="Chromosome"/>
</dbReference>
<dbReference type="Gene3D" id="3.90.180.10">
    <property type="entry name" value="Medium-chain alcohol dehydrogenases, catalytic domain"/>
    <property type="match status" value="1"/>
</dbReference>
<evidence type="ECO:0000313" key="1">
    <source>
        <dbReference type="EMBL" id="AXL21306.1"/>
    </source>
</evidence>
<protein>
    <submittedName>
        <fullName evidence="1">Uncharacterized protein</fullName>
    </submittedName>
</protein>
<dbReference type="AlphaFoldDB" id="A0A346AZL3"/>
<dbReference type="OrthoDB" id="9770238at2"/>
<name>A0A346AZL3_9FIRM</name>
<sequence length="85" mass="9309">MMKSRMMKAAVLAGPRQIVVKEVAVPEIHPGEIEIAVSACGVVTDPGDSSFERHRKKLSARSNASADRELCIIIEKMFHVKHIGV</sequence>
<reference evidence="1 2" key="1">
    <citation type="submission" date="2018-05" db="EMBL/GenBank/DDBJ databases">
        <title>Complete genome sequence of Megasphaera sp. AJH120T, isolated from the ceca of a chicken.</title>
        <authorList>
            <person name="Maki J."/>
            <person name="Looft T."/>
        </authorList>
    </citation>
    <scope>NUCLEOTIDE SEQUENCE [LARGE SCALE GENOMIC DNA]</scope>
    <source>
        <strain evidence="1 2">AJH120</strain>
    </source>
</reference>
<proteinExistence type="predicted"/>